<dbReference type="AlphaFoldDB" id="A0A3N2Q261"/>
<dbReference type="InterPro" id="IPR051964">
    <property type="entry name" value="Chaperone_stress_response"/>
</dbReference>
<feature type="compositionally biased region" description="Basic and acidic residues" evidence="1">
    <location>
        <begin position="288"/>
        <end position="299"/>
    </location>
</feature>
<feature type="compositionally biased region" description="Polar residues" evidence="1">
    <location>
        <begin position="389"/>
        <end position="402"/>
    </location>
</feature>
<evidence type="ECO:0000256" key="1">
    <source>
        <dbReference type="SAM" id="MobiDB-lite"/>
    </source>
</evidence>
<dbReference type="STRING" id="1314773.A0A3N2Q261"/>
<name>A0A3N2Q261_SODAK</name>
<feature type="domain" description="J" evidence="2">
    <location>
        <begin position="9"/>
        <end position="75"/>
    </location>
</feature>
<evidence type="ECO:0000313" key="3">
    <source>
        <dbReference type="EMBL" id="ROT40715.1"/>
    </source>
</evidence>
<feature type="compositionally biased region" description="Polar residues" evidence="1">
    <location>
        <begin position="159"/>
        <end position="172"/>
    </location>
</feature>
<dbReference type="InterPro" id="IPR001623">
    <property type="entry name" value="DnaJ_domain"/>
</dbReference>
<organism evidence="3 4">
    <name type="scientific">Sodiomyces alkalinus (strain CBS 110278 / VKM F-3762 / F11)</name>
    <name type="common">Alkaliphilic filamentous fungus</name>
    <dbReference type="NCBI Taxonomy" id="1314773"/>
    <lineage>
        <taxon>Eukaryota</taxon>
        <taxon>Fungi</taxon>
        <taxon>Dikarya</taxon>
        <taxon>Ascomycota</taxon>
        <taxon>Pezizomycotina</taxon>
        <taxon>Sordariomycetes</taxon>
        <taxon>Hypocreomycetidae</taxon>
        <taxon>Glomerellales</taxon>
        <taxon>Plectosphaerellaceae</taxon>
        <taxon>Sodiomyces</taxon>
    </lineage>
</organism>
<dbReference type="CDD" id="cd06257">
    <property type="entry name" value="DnaJ"/>
    <property type="match status" value="1"/>
</dbReference>
<sequence>MPAIDSSRDYYADLQLPPTADVAEIKKQFRKLALLYHPDRNPGKEAEVNSKFQTIQSAHEILSDPQLKAKYDASRPRSRYPTASGVKGNPWQNAGSHFPPPPRRTGPTGPGPTRNPPPSGAQKYRNFAGAAPTAKAHPHAREDHMEAKRNAWHAFEQMRPNSQGKSAYTQAKASRPPEPPPTPSRPVPRTPAQKERAEAAFGAKTSQYVPQSPVAGDEPPARSPASHPHNRHTYDPAADPSTRTPRDSIPDPLAQFRGYDKRQSSPYHSSSGERTNPFDGATINRTKSTRETSRRDQHESAPGLSAGSPRHHRSSSAPRTARSNESGEDRPSPANPPNPLNVPRPTFPSRASARYTPPDRVNGAGATINPTRFPTDTKPDINAGGGQSPHKTQGPSMYGTPTTNPSKTSSFSASASSSTAWPPAPTSRVHGFEMYSSGGGMFKSGGKGARSSTSSSPSGDDTISSTPGSLTPFERQQGELLKELIKEAHTHTSTQTRQRRSSQTRTCDKTPADKTSLHSFSFPINDDTFTQTTPEPKRFTRTSTDDINTKFANDQGSEAWQFKAGGPQQEDPFGKRPAHSGSRAGRESPLRQAAPPRPAKEPLDKTREASPAEAGFDAQGWGEQFGPQVFAPQPTRGASASPTRPSRSSTRKHRTVHPTMGTAGMVNEDSSGSEGRRSGSGSGSGNGSDSRDRRPDGVPAGSDSPMAMDIDPPSVKASSAGDAAEPKPTARNIPVEPSRPEWRPGDVKGMQDAGQANGEQQKKSAPKPHVGGSEDSEEFRATLADLKNVAPFAQPPATGLGSFSDLKTNLPFESKASDKIPIAKEKHTTTSQELNFPLVPQAPTPPPTLAVSGLKPTLPAWQKYLVDFQNYMQQWDAFTVQVTEHFNARKEQILRAREARGYAFLAAQSDSGIEEYLEWLRQDQGVRRKWTAACESHEGRVREFLVYRQKMR</sequence>
<feature type="compositionally biased region" description="Polar residues" evidence="1">
    <location>
        <begin position="264"/>
        <end position="274"/>
    </location>
</feature>
<gene>
    <name evidence="3" type="ORF">SODALDRAFT_273059</name>
</gene>
<feature type="compositionally biased region" description="Low complexity" evidence="1">
    <location>
        <begin position="449"/>
        <end position="466"/>
    </location>
</feature>
<dbReference type="FunFam" id="1.10.287.110:FF:000096">
    <property type="entry name" value="DnaJ domain protein"/>
    <property type="match status" value="1"/>
</dbReference>
<dbReference type="PANTHER" id="PTHR44029">
    <property type="entry name" value="DNAJ HOMOLOG SUBFAMILY C MEMBER 21"/>
    <property type="match status" value="1"/>
</dbReference>
<dbReference type="Pfam" id="PF00226">
    <property type="entry name" value="DnaJ"/>
    <property type="match status" value="1"/>
</dbReference>
<dbReference type="RefSeq" id="XP_028468521.1">
    <property type="nucleotide sequence ID" value="XM_028607873.1"/>
</dbReference>
<dbReference type="EMBL" id="ML119052">
    <property type="protein sequence ID" value="ROT40715.1"/>
    <property type="molecule type" value="Genomic_DNA"/>
</dbReference>
<feature type="compositionally biased region" description="Basic and acidic residues" evidence="1">
    <location>
        <begin position="506"/>
        <end position="516"/>
    </location>
</feature>
<feature type="compositionally biased region" description="Pro residues" evidence="1">
    <location>
        <begin position="98"/>
        <end position="119"/>
    </location>
</feature>
<dbReference type="Proteomes" id="UP000272025">
    <property type="component" value="Unassembled WGS sequence"/>
</dbReference>
<dbReference type="Gene3D" id="1.10.287.110">
    <property type="entry name" value="DnaJ domain"/>
    <property type="match status" value="1"/>
</dbReference>
<dbReference type="InterPro" id="IPR018253">
    <property type="entry name" value="DnaJ_domain_CS"/>
</dbReference>
<feature type="compositionally biased region" description="Pro residues" evidence="1">
    <location>
        <begin position="333"/>
        <end position="346"/>
    </location>
</feature>
<proteinExistence type="predicted"/>
<feature type="compositionally biased region" description="Basic and acidic residues" evidence="1">
    <location>
        <begin position="535"/>
        <end position="548"/>
    </location>
</feature>
<evidence type="ECO:0000259" key="2">
    <source>
        <dbReference type="PROSITE" id="PS50076"/>
    </source>
</evidence>
<feature type="compositionally biased region" description="Gly residues" evidence="1">
    <location>
        <begin position="437"/>
        <end position="448"/>
    </location>
</feature>
<dbReference type="SMART" id="SM00271">
    <property type="entry name" value="DnaJ"/>
    <property type="match status" value="1"/>
</dbReference>
<dbReference type="PRINTS" id="PR00625">
    <property type="entry name" value="JDOMAIN"/>
</dbReference>
<accession>A0A3N2Q261</accession>
<dbReference type="GO" id="GO:0005737">
    <property type="term" value="C:cytoplasm"/>
    <property type="evidence" value="ECO:0007669"/>
    <property type="project" value="TreeGrafter"/>
</dbReference>
<feature type="compositionally biased region" description="Pro residues" evidence="1">
    <location>
        <begin position="176"/>
        <end position="189"/>
    </location>
</feature>
<dbReference type="PANTHER" id="PTHR44029:SF1">
    <property type="entry name" value="DNAJ HOMOLOG SUBFAMILY C MEMBER 21"/>
    <property type="match status" value="1"/>
</dbReference>
<dbReference type="PROSITE" id="PS00636">
    <property type="entry name" value="DNAJ_1"/>
    <property type="match status" value="1"/>
</dbReference>
<dbReference type="GeneID" id="39576351"/>
<protein>
    <recommendedName>
        <fullName evidence="2">J domain-containing protein</fullName>
    </recommendedName>
</protein>
<feature type="compositionally biased region" description="Basic and acidic residues" evidence="1">
    <location>
        <begin position="598"/>
        <end position="610"/>
    </location>
</feature>
<reference evidence="3 4" key="1">
    <citation type="journal article" date="2018" name="Mol. Ecol.">
        <title>The obligate alkalophilic soda-lake fungus Sodiomyces alkalinus has shifted to a protein diet.</title>
        <authorList>
            <person name="Grum-Grzhimaylo A.A."/>
            <person name="Falkoski D.L."/>
            <person name="van den Heuvel J."/>
            <person name="Valero-Jimenez C.A."/>
            <person name="Min B."/>
            <person name="Choi I.G."/>
            <person name="Lipzen A."/>
            <person name="Daum C.G."/>
            <person name="Aanen D.K."/>
            <person name="Tsang A."/>
            <person name="Henrissat B."/>
            <person name="Bilanenko E.N."/>
            <person name="de Vries R.P."/>
            <person name="van Kan J.A.L."/>
            <person name="Grigoriev I.V."/>
            <person name="Debets A.J.M."/>
        </authorList>
    </citation>
    <scope>NUCLEOTIDE SEQUENCE [LARGE SCALE GENOMIC DNA]</scope>
    <source>
        <strain evidence="3 4">F11</strain>
    </source>
</reference>
<dbReference type="InterPro" id="IPR036869">
    <property type="entry name" value="J_dom_sf"/>
</dbReference>
<feature type="region of interest" description="Disordered" evidence="1">
    <location>
        <begin position="59"/>
        <end position="777"/>
    </location>
</feature>
<feature type="compositionally biased region" description="Basic and acidic residues" evidence="1">
    <location>
        <begin position="139"/>
        <end position="149"/>
    </location>
</feature>
<keyword evidence="4" id="KW-1185">Reference proteome</keyword>
<feature type="compositionally biased region" description="Polar residues" evidence="1">
    <location>
        <begin position="549"/>
        <end position="558"/>
    </location>
</feature>
<feature type="compositionally biased region" description="Low complexity" evidence="1">
    <location>
        <begin position="403"/>
        <end position="421"/>
    </location>
</feature>
<feature type="compositionally biased region" description="Low complexity" evidence="1">
    <location>
        <begin position="638"/>
        <end position="648"/>
    </location>
</feature>
<dbReference type="SUPFAM" id="SSF46565">
    <property type="entry name" value="Chaperone J-domain"/>
    <property type="match status" value="1"/>
</dbReference>
<dbReference type="PROSITE" id="PS50076">
    <property type="entry name" value="DNAJ_2"/>
    <property type="match status" value="1"/>
</dbReference>
<evidence type="ECO:0000313" key="4">
    <source>
        <dbReference type="Proteomes" id="UP000272025"/>
    </source>
</evidence>
<feature type="compositionally biased region" description="Basic and acidic residues" evidence="1">
    <location>
        <begin position="476"/>
        <end position="490"/>
    </location>
</feature>
<dbReference type="OrthoDB" id="10250354at2759"/>